<proteinExistence type="predicted"/>
<protein>
    <submittedName>
        <fullName evidence="1">Uncharacterized protein</fullName>
    </submittedName>
</protein>
<comment type="caution">
    <text evidence="1">The sequence shown here is derived from an EMBL/GenBank/DDBJ whole genome shotgun (WGS) entry which is preliminary data.</text>
</comment>
<evidence type="ECO:0000313" key="1">
    <source>
        <dbReference type="EMBL" id="GFY10283.1"/>
    </source>
</evidence>
<gene>
    <name evidence="1" type="ORF">TNCV_2629621</name>
</gene>
<name>A0A8X6VJS9_TRICX</name>
<evidence type="ECO:0000313" key="2">
    <source>
        <dbReference type="Proteomes" id="UP000887159"/>
    </source>
</evidence>
<sequence>MCATEGKNSIEVACPRLASPRLRLRSRLELEDFFGCKNRRHCDSTKTHSQARDINMYNLFTEHFNKQSYIQSPFMPSPPVGTLKTGHPHVLSRRVYPDRRGTGF</sequence>
<keyword evidence="2" id="KW-1185">Reference proteome</keyword>
<reference evidence="1" key="1">
    <citation type="submission" date="2020-08" db="EMBL/GenBank/DDBJ databases">
        <title>Multicomponent nature underlies the extraordinary mechanical properties of spider dragline silk.</title>
        <authorList>
            <person name="Kono N."/>
            <person name="Nakamura H."/>
            <person name="Mori M."/>
            <person name="Yoshida Y."/>
            <person name="Ohtoshi R."/>
            <person name="Malay A.D."/>
            <person name="Moran D.A.P."/>
            <person name="Tomita M."/>
            <person name="Numata K."/>
            <person name="Arakawa K."/>
        </authorList>
    </citation>
    <scope>NUCLEOTIDE SEQUENCE</scope>
</reference>
<dbReference type="AlphaFoldDB" id="A0A8X6VJS9"/>
<dbReference type="Proteomes" id="UP000887159">
    <property type="component" value="Unassembled WGS sequence"/>
</dbReference>
<accession>A0A8X6VJS9</accession>
<organism evidence="1 2">
    <name type="scientific">Trichonephila clavipes</name>
    <name type="common">Golden silk orbweaver</name>
    <name type="synonym">Nephila clavipes</name>
    <dbReference type="NCBI Taxonomy" id="2585209"/>
    <lineage>
        <taxon>Eukaryota</taxon>
        <taxon>Metazoa</taxon>
        <taxon>Ecdysozoa</taxon>
        <taxon>Arthropoda</taxon>
        <taxon>Chelicerata</taxon>
        <taxon>Arachnida</taxon>
        <taxon>Araneae</taxon>
        <taxon>Araneomorphae</taxon>
        <taxon>Entelegynae</taxon>
        <taxon>Araneoidea</taxon>
        <taxon>Nephilidae</taxon>
        <taxon>Trichonephila</taxon>
    </lineage>
</organism>
<dbReference type="EMBL" id="BMAU01021296">
    <property type="protein sequence ID" value="GFY10283.1"/>
    <property type="molecule type" value="Genomic_DNA"/>
</dbReference>